<dbReference type="EMBL" id="JAACXV010000107">
    <property type="protein sequence ID" value="KAF7283440.1"/>
    <property type="molecule type" value="Genomic_DNA"/>
</dbReference>
<gene>
    <name evidence="2" type="ORF">GWI33_000525</name>
</gene>
<evidence type="ECO:0000313" key="3">
    <source>
        <dbReference type="Proteomes" id="UP000625711"/>
    </source>
</evidence>
<name>A0A834MKE3_RHYFE</name>
<dbReference type="AlphaFoldDB" id="A0A834MKE3"/>
<reference evidence="2" key="1">
    <citation type="submission" date="2020-08" db="EMBL/GenBank/DDBJ databases">
        <title>Genome sequencing and assembly of the red palm weevil Rhynchophorus ferrugineus.</title>
        <authorList>
            <person name="Dias G.B."/>
            <person name="Bergman C.M."/>
            <person name="Manee M."/>
        </authorList>
    </citation>
    <scope>NUCLEOTIDE SEQUENCE</scope>
    <source>
        <strain evidence="2">AA-2017</strain>
        <tissue evidence="2">Whole larva</tissue>
    </source>
</reference>
<evidence type="ECO:0000313" key="2">
    <source>
        <dbReference type="EMBL" id="KAF7283440.1"/>
    </source>
</evidence>
<evidence type="ECO:0000256" key="1">
    <source>
        <dbReference type="SAM" id="MobiDB-lite"/>
    </source>
</evidence>
<proteinExistence type="predicted"/>
<organism evidence="2 3">
    <name type="scientific">Rhynchophorus ferrugineus</name>
    <name type="common">Red palm weevil</name>
    <name type="synonym">Curculio ferrugineus</name>
    <dbReference type="NCBI Taxonomy" id="354439"/>
    <lineage>
        <taxon>Eukaryota</taxon>
        <taxon>Metazoa</taxon>
        <taxon>Ecdysozoa</taxon>
        <taxon>Arthropoda</taxon>
        <taxon>Hexapoda</taxon>
        <taxon>Insecta</taxon>
        <taxon>Pterygota</taxon>
        <taxon>Neoptera</taxon>
        <taxon>Endopterygota</taxon>
        <taxon>Coleoptera</taxon>
        <taxon>Polyphaga</taxon>
        <taxon>Cucujiformia</taxon>
        <taxon>Curculionidae</taxon>
        <taxon>Dryophthorinae</taxon>
        <taxon>Rhynchophorus</taxon>
    </lineage>
</organism>
<dbReference type="OrthoDB" id="5562606at2759"/>
<comment type="caution">
    <text evidence="2">The sequence shown here is derived from an EMBL/GenBank/DDBJ whole genome shotgun (WGS) entry which is preliminary data.</text>
</comment>
<dbReference type="Proteomes" id="UP000625711">
    <property type="component" value="Unassembled WGS sequence"/>
</dbReference>
<keyword evidence="3" id="KW-1185">Reference proteome</keyword>
<feature type="compositionally biased region" description="Polar residues" evidence="1">
    <location>
        <begin position="160"/>
        <end position="170"/>
    </location>
</feature>
<protein>
    <submittedName>
        <fullName evidence="2">Uncharacterized protein</fullName>
    </submittedName>
</protein>
<accession>A0A834MKE3</accession>
<sequence>MGLFDWWFFKPRDPYFDDIDNILQDFENDSFYWGFNSWNNIDRPFRLFPNYVVSPSSYFPNIFRFRDEFPSIFNDEFEKKIQSHFEKRMGDIKGYRSVEIKSMLGPDGIMEKIEKIRNKDGSKRVKIIKRKGNKDYIIEKFIDKNGKEEVKESITDNDQKPSINKSNKNLTKPVPAKEQEVWTVPENMFNTSRDNEVLSC</sequence>
<feature type="region of interest" description="Disordered" evidence="1">
    <location>
        <begin position="152"/>
        <end position="178"/>
    </location>
</feature>